<evidence type="ECO:0000313" key="1">
    <source>
        <dbReference type="EMBL" id="CAD7286037.1"/>
    </source>
</evidence>
<evidence type="ECO:0000313" key="2">
    <source>
        <dbReference type="Proteomes" id="UP000678499"/>
    </source>
</evidence>
<gene>
    <name evidence="1" type="ORF">NMOB1V02_LOCUS13639</name>
</gene>
<sequence>MTPKNVESIESLGEGEDAEYHVDEALERMAEAILLLKLLETSSFFETLPIKNWEVAPADAQSKELDRLFIGDRESTVI</sequence>
<dbReference type="Proteomes" id="UP000678499">
    <property type="component" value="Unassembled WGS sequence"/>
</dbReference>
<name>A0A7R9GKQ1_9CRUS</name>
<dbReference type="EMBL" id="OA921081">
    <property type="protein sequence ID" value="CAD7286037.1"/>
    <property type="molecule type" value="Genomic_DNA"/>
</dbReference>
<feature type="non-terminal residue" evidence="1">
    <location>
        <position position="78"/>
    </location>
</feature>
<dbReference type="AlphaFoldDB" id="A0A7R9GKQ1"/>
<reference evidence="1" key="1">
    <citation type="submission" date="2020-11" db="EMBL/GenBank/DDBJ databases">
        <authorList>
            <person name="Tran Van P."/>
        </authorList>
    </citation>
    <scope>NUCLEOTIDE SEQUENCE</scope>
</reference>
<dbReference type="EMBL" id="CAJPEX010039044">
    <property type="protein sequence ID" value="CAG0926189.1"/>
    <property type="molecule type" value="Genomic_DNA"/>
</dbReference>
<organism evidence="1">
    <name type="scientific">Notodromas monacha</name>
    <dbReference type="NCBI Taxonomy" id="399045"/>
    <lineage>
        <taxon>Eukaryota</taxon>
        <taxon>Metazoa</taxon>
        <taxon>Ecdysozoa</taxon>
        <taxon>Arthropoda</taxon>
        <taxon>Crustacea</taxon>
        <taxon>Oligostraca</taxon>
        <taxon>Ostracoda</taxon>
        <taxon>Podocopa</taxon>
        <taxon>Podocopida</taxon>
        <taxon>Cypridocopina</taxon>
        <taxon>Cypridoidea</taxon>
        <taxon>Cyprididae</taxon>
        <taxon>Notodromas</taxon>
    </lineage>
</organism>
<accession>A0A7R9GKQ1</accession>
<keyword evidence="2" id="KW-1185">Reference proteome</keyword>
<protein>
    <submittedName>
        <fullName evidence="1">Uncharacterized protein</fullName>
    </submittedName>
</protein>
<dbReference type="OrthoDB" id="6343483at2759"/>
<proteinExistence type="predicted"/>